<feature type="region of interest" description="Disordered" evidence="1">
    <location>
        <begin position="1"/>
        <end position="29"/>
    </location>
</feature>
<protein>
    <submittedName>
        <fullName evidence="2">Uncharacterized protein</fullName>
    </submittedName>
</protein>
<dbReference type="AlphaFoldDB" id="A0ABD1SM28"/>
<name>A0ABD1SM28_9LAMI</name>
<proteinExistence type="predicted"/>
<feature type="compositionally biased region" description="Basic and acidic residues" evidence="1">
    <location>
        <begin position="130"/>
        <end position="163"/>
    </location>
</feature>
<dbReference type="Proteomes" id="UP001604277">
    <property type="component" value="Unassembled WGS sequence"/>
</dbReference>
<sequence length="179" mass="19188">MGKKNLGLKIFNSPTPHPTSPKFGHFSLTPPPPPDFPQIAYALVPAERTPSTPPERAPVVPYLSLIATISPRLVATAPRGSRLRDCSGPSPARLFSLPRLLPVVLSSLSALVLAPTVEAHDFPKFVGARTRAERDDKTTGSSRGREKSRAGDGPEQSRSREPRGAVATSRGDIVAINER</sequence>
<evidence type="ECO:0000313" key="3">
    <source>
        <dbReference type="Proteomes" id="UP001604277"/>
    </source>
</evidence>
<evidence type="ECO:0000256" key="1">
    <source>
        <dbReference type="SAM" id="MobiDB-lite"/>
    </source>
</evidence>
<reference evidence="3" key="1">
    <citation type="submission" date="2024-07" db="EMBL/GenBank/DDBJ databases">
        <title>Two chromosome-level genome assemblies of Korean endemic species Abeliophyllum distichum and Forsythia ovata (Oleaceae).</title>
        <authorList>
            <person name="Jang H."/>
        </authorList>
    </citation>
    <scope>NUCLEOTIDE SEQUENCE [LARGE SCALE GENOMIC DNA]</scope>
</reference>
<keyword evidence="3" id="KW-1185">Reference proteome</keyword>
<gene>
    <name evidence="2" type="ORF">Fot_35625</name>
</gene>
<accession>A0ABD1SM28</accession>
<organism evidence="2 3">
    <name type="scientific">Forsythia ovata</name>
    <dbReference type="NCBI Taxonomy" id="205694"/>
    <lineage>
        <taxon>Eukaryota</taxon>
        <taxon>Viridiplantae</taxon>
        <taxon>Streptophyta</taxon>
        <taxon>Embryophyta</taxon>
        <taxon>Tracheophyta</taxon>
        <taxon>Spermatophyta</taxon>
        <taxon>Magnoliopsida</taxon>
        <taxon>eudicotyledons</taxon>
        <taxon>Gunneridae</taxon>
        <taxon>Pentapetalae</taxon>
        <taxon>asterids</taxon>
        <taxon>lamiids</taxon>
        <taxon>Lamiales</taxon>
        <taxon>Oleaceae</taxon>
        <taxon>Forsythieae</taxon>
        <taxon>Forsythia</taxon>
    </lineage>
</organism>
<dbReference type="EMBL" id="JBFOLJ010000010">
    <property type="protein sequence ID" value="KAL2501777.1"/>
    <property type="molecule type" value="Genomic_DNA"/>
</dbReference>
<evidence type="ECO:0000313" key="2">
    <source>
        <dbReference type="EMBL" id="KAL2501777.1"/>
    </source>
</evidence>
<feature type="region of interest" description="Disordered" evidence="1">
    <location>
        <begin position="130"/>
        <end position="179"/>
    </location>
</feature>
<comment type="caution">
    <text evidence="2">The sequence shown here is derived from an EMBL/GenBank/DDBJ whole genome shotgun (WGS) entry which is preliminary data.</text>
</comment>